<accession>A0A6A7ZQY9</accession>
<dbReference type="EMBL" id="WISP01000127">
    <property type="protein sequence ID" value="MQW05373.1"/>
    <property type="molecule type" value="Genomic_DNA"/>
</dbReference>
<feature type="compositionally biased region" description="Polar residues" evidence="1">
    <location>
        <begin position="1"/>
        <end position="10"/>
    </location>
</feature>
<feature type="region of interest" description="Disordered" evidence="1">
    <location>
        <begin position="1"/>
        <end position="26"/>
    </location>
</feature>
<feature type="compositionally biased region" description="Basic and acidic residues" evidence="1">
    <location>
        <begin position="13"/>
        <end position="26"/>
    </location>
</feature>
<gene>
    <name evidence="2" type="ORF">GHK45_16880</name>
</gene>
<evidence type="ECO:0000256" key="1">
    <source>
        <dbReference type="SAM" id="MobiDB-lite"/>
    </source>
</evidence>
<name>A0A6A7ZQY9_RHIML</name>
<organism evidence="2">
    <name type="scientific">Rhizobium meliloti</name>
    <name type="common">Ensifer meliloti</name>
    <name type="synonym">Sinorhizobium meliloti</name>
    <dbReference type="NCBI Taxonomy" id="382"/>
    <lineage>
        <taxon>Bacteria</taxon>
        <taxon>Pseudomonadati</taxon>
        <taxon>Pseudomonadota</taxon>
        <taxon>Alphaproteobacteria</taxon>
        <taxon>Hyphomicrobiales</taxon>
        <taxon>Rhizobiaceae</taxon>
        <taxon>Sinorhizobium/Ensifer group</taxon>
        <taxon>Sinorhizobium</taxon>
    </lineage>
</organism>
<protein>
    <submittedName>
        <fullName evidence="2">Uncharacterized protein</fullName>
    </submittedName>
</protein>
<sequence length="50" mass="5898">MIMSWRTSAPTPKKPEVKFEARPKKQPTDYRALAKDVIKRYPKVMEHLAK</sequence>
<dbReference type="AlphaFoldDB" id="A0A6A7ZQY9"/>
<comment type="caution">
    <text evidence="2">The sequence shown here is derived from an EMBL/GenBank/DDBJ whole genome shotgun (WGS) entry which is preliminary data.</text>
</comment>
<dbReference type="RefSeq" id="WP_153318379.1">
    <property type="nucleotide sequence ID" value="NZ_RPJR01000092.1"/>
</dbReference>
<proteinExistence type="predicted"/>
<reference evidence="2" key="1">
    <citation type="journal article" date="2013" name="Genome Biol.">
        <title>Comparative genomics of the core and accessory genomes of 48 Sinorhizobium strains comprising five genospecies.</title>
        <authorList>
            <person name="Sugawara M."/>
            <person name="Epstein B."/>
            <person name="Badgley B.D."/>
            <person name="Unno T."/>
            <person name="Xu L."/>
            <person name="Reese J."/>
            <person name="Gyaneshwar P."/>
            <person name="Denny R."/>
            <person name="Mudge J."/>
            <person name="Bharti A.K."/>
            <person name="Farmer A.D."/>
            <person name="May G.D."/>
            <person name="Woodward J.E."/>
            <person name="Medigue C."/>
            <person name="Vallenet D."/>
            <person name="Lajus A."/>
            <person name="Rouy Z."/>
            <person name="Martinez-Vaz B."/>
            <person name="Tiffin P."/>
            <person name="Young N.D."/>
            <person name="Sadowsky M.J."/>
        </authorList>
    </citation>
    <scope>NUCLEOTIDE SEQUENCE</scope>
    <source>
        <strain evidence="2">M30</strain>
    </source>
</reference>
<evidence type="ECO:0000313" key="2">
    <source>
        <dbReference type="EMBL" id="MQW05373.1"/>
    </source>
</evidence>